<comment type="similarity">
    <text evidence="1 4">Belongs to the VPS36 family.</text>
</comment>
<dbReference type="GO" id="GO:0000814">
    <property type="term" value="C:ESCRT II complex"/>
    <property type="evidence" value="ECO:0007669"/>
    <property type="project" value="UniProtKB-UniRule"/>
</dbReference>
<dbReference type="PANTHER" id="PTHR13128">
    <property type="entry name" value="VACUOLAR PROTEIN-SORTING-ASSOCIATED PROTEIN 36"/>
    <property type="match status" value="1"/>
</dbReference>
<sequence>MAVPAAPSQQDDVDTFNTFWREVDFTTAMRPRMLEDEVEVLITQEVTVLHNERTVGYGKGSVTLTTHRVIWQPAEGGDMAAPIAGGLGRVARADVAQRTFKKSSKVSLYLRNQLNGGEEPEVKLRFHHRGRDAFLEKVTVLLEREAWKPKVADASLTKPSADDAFSTTSAGIKGIIRQQERLRNAEKRVVNAAFSDLDSLIAKAKDVVQVIERFSQEKGAAAGADHEKLSAIVQSLGVSSPVTRELAGGAFHAELAREMADVLGPLVERLGSVLTLPDVYCLVNRARGTELCSPEDILKAAKLMGGLGLEFALREFDSGLLALQHTSHRDEQLRDRVTVMAEELHALGQGLRAMVVARELRCSVTLAAQYLELAEQAGRLARDEGPEGLQFYPNLFPAFVAARELDDEIQP</sequence>
<dbReference type="PANTHER" id="PTHR13128:SF12">
    <property type="entry name" value="VACUOLAR PROTEIN-SORTING-ASSOCIATED PROTEIN 36"/>
    <property type="match status" value="1"/>
</dbReference>
<keyword evidence="2 4" id="KW-0813">Transport</keyword>
<keyword evidence="3 4" id="KW-0653">Protein transport</keyword>
<dbReference type="InterPro" id="IPR040608">
    <property type="entry name" value="Snf8/Vps36"/>
</dbReference>
<dbReference type="Pfam" id="PF04157">
    <property type="entry name" value="EAP30"/>
    <property type="match status" value="1"/>
</dbReference>
<dbReference type="EMBL" id="HBGJ01035094">
    <property type="protein sequence ID" value="CAD9263850.1"/>
    <property type="molecule type" value="Transcribed_RNA"/>
</dbReference>
<dbReference type="Gene3D" id="2.30.29.30">
    <property type="entry name" value="Pleckstrin-homology domain (PH domain)/Phosphotyrosine-binding domain (PTB)"/>
    <property type="match status" value="1"/>
</dbReference>
<dbReference type="InterPro" id="IPR036390">
    <property type="entry name" value="WH_DNA-bd_sf"/>
</dbReference>
<dbReference type="SUPFAM" id="SSF46785">
    <property type="entry name" value="Winged helix' DNA-binding domain"/>
    <property type="match status" value="1"/>
</dbReference>
<protein>
    <recommendedName>
        <fullName evidence="4">Vacuolar protein-sorting-associated protein 36</fullName>
    </recommendedName>
    <alternativeName>
        <fullName evidence="4">ESCRT-II complex subunit VPS36</fullName>
    </alternativeName>
</protein>
<comment type="subcellular location">
    <subcellularLocation>
        <location evidence="4">Cytoplasm</location>
    </subcellularLocation>
    <subcellularLocation>
        <location evidence="4">Endosome</location>
    </subcellularLocation>
</comment>
<dbReference type="Gene3D" id="6.10.140.260">
    <property type="match status" value="1"/>
</dbReference>
<keyword evidence="4" id="KW-0963">Cytoplasm</keyword>
<dbReference type="Pfam" id="PF11605">
    <property type="entry name" value="Vps36_ESCRT-II"/>
    <property type="match status" value="1"/>
</dbReference>
<dbReference type="Gene3D" id="1.10.10.10">
    <property type="entry name" value="Winged helix-like DNA-binding domain superfamily/Winged helix DNA-binding domain"/>
    <property type="match status" value="2"/>
</dbReference>
<evidence type="ECO:0000256" key="1">
    <source>
        <dbReference type="ARBA" id="ARBA00009697"/>
    </source>
</evidence>
<proteinExistence type="inferred from homology"/>
<evidence type="ECO:0000256" key="4">
    <source>
        <dbReference type="RuleBase" id="RU367095"/>
    </source>
</evidence>
<dbReference type="GO" id="GO:0043130">
    <property type="term" value="F:ubiquitin binding"/>
    <property type="evidence" value="ECO:0007669"/>
    <property type="project" value="UniProtKB-UniRule"/>
</dbReference>
<evidence type="ECO:0000256" key="3">
    <source>
        <dbReference type="ARBA" id="ARBA00022927"/>
    </source>
</evidence>
<gene>
    <name evidence="6" type="ORF">PPAR1163_LOCUS22235</name>
</gene>
<feature type="domain" description="GLUE N-terminal" evidence="5">
    <location>
        <begin position="23"/>
        <end position="154"/>
    </location>
</feature>
<dbReference type="GO" id="GO:0031902">
    <property type="term" value="C:late endosome membrane"/>
    <property type="evidence" value="ECO:0007669"/>
    <property type="project" value="UniProtKB-UniRule"/>
</dbReference>
<comment type="function">
    <text evidence="4">Component of the ESCRT-II complex (endosomal sorting complex required for transport II), which is required for multivesicular body (MVB) formation and sorting of endosomal cargo proteins into MVBs.</text>
</comment>
<dbReference type="InterPro" id="IPR037855">
    <property type="entry name" value="Vps36"/>
</dbReference>
<dbReference type="InterPro" id="IPR021648">
    <property type="entry name" value="GLUE_dom"/>
</dbReference>
<evidence type="ECO:0000313" key="6">
    <source>
        <dbReference type="EMBL" id="CAD9263850.1"/>
    </source>
</evidence>
<dbReference type="SUPFAM" id="SSF50729">
    <property type="entry name" value="PH domain-like"/>
    <property type="match status" value="1"/>
</dbReference>
<evidence type="ECO:0000256" key="2">
    <source>
        <dbReference type="ARBA" id="ARBA00022448"/>
    </source>
</evidence>
<dbReference type="AlphaFoldDB" id="A0A7S1UEX9"/>
<dbReference type="PROSITE" id="PS51495">
    <property type="entry name" value="GLUE"/>
    <property type="match status" value="1"/>
</dbReference>
<dbReference type="InterPro" id="IPR011993">
    <property type="entry name" value="PH-like_dom_sf"/>
</dbReference>
<dbReference type="GO" id="GO:0043328">
    <property type="term" value="P:protein transport to vacuole involved in ubiquitin-dependent protein catabolic process via the multivesicular body sorting pathway"/>
    <property type="evidence" value="ECO:0007669"/>
    <property type="project" value="UniProtKB-UniRule"/>
</dbReference>
<accession>A0A7S1UEX9</accession>
<name>A0A7S1UEX9_9STRA</name>
<dbReference type="InterPro" id="IPR036388">
    <property type="entry name" value="WH-like_DNA-bd_sf"/>
</dbReference>
<keyword evidence="4" id="KW-0967">Endosome</keyword>
<dbReference type="GO" id="GO:0032266">
    <property type="term" value="F:phosphatidylinositol-3-phosphate binding"/>
    <property type="evidence" value="ECO:0007669"/>
    <property type="project" value="UniProtKB-UniRule"/>
</dbReference>
<evidence type="ECO:0000259" key="5">
    <source>
        <dbReference type="PROSITE" id="PS51495"/>
    </source>
</evidence>
<comment type="subunit">
    <text evidence="4">Component of the endosomal sorting complex required for transport II (ESCRT-II).</text>
</comment>
<organism evidence="6">
    <name type="scientific">Phaeomonas parva</name>
    <dbReference type="NCBI Taxonomy" id="124430"/>
    <lineage>
        <taxon>Eukaryota</taxon>
        <taxon>Sar</taxon>
        <taxon>Stramenopiles</taxon>
        <taxon>Ochrophyta</taxon>
        <taxon>Pinguiophyceae</taxon>
        <taxon>Pinguiochrysidales</taxon>
        <taxon>Pinguiochrysidaceae</taxon>
        <taxon>Phaeomonas</taxon>
    </lineage>
</organism>
<reference evidence="6" key="1">
    <citation type="submission" date="2021-01" db="EMBL/GenBank/DDBJ databases">
        <authorList>
            <person name="Corre E."/>
            <person name="Pelletier E."/>
            <person name="Niang G."/>
            <person name="Scheremetjew M."/>
            <person name="Finn R."/>
            <person name="Kale V."/>
            <person name="Holt S."/>
            <person name="Cochrane G."/>
            <person name="Meng A."/>
            <person name="Brown T."/>
            <person name="Cohen L."/>
        </authorList>
    </citation>
    <scope>NUCLEOTIDE SEQUENCE</scope>
    <source>
        <strain evidence="6">CCMP2877</strain>
    </source>
</reference>